<keyword evidence="5 6" id="KW-0472">Membrane</keyword>
<feature type="transmembrane region" description="Helical" evidence="6">
    <location>
        <begin position="188"/>
        <end position="210"/>
    </location>
</feature>
<keyword evidence="2 6" id="KW-0813">Transport</keyword>
<dbReference type="InterPro" id="IPR035906">
    <property type="entry name" value="MetI-like_sf"/>
</dbReference>
<dbReference type="PANTHER" id="PTHR30177:SF30">
    <property type="entry name" value="GLYCINE BETAINE UPTAKE SYSTEM PERMEASE PROTEIN YEHY"/>
    <property type="match status" value="1"/>
</dbReference>
<name>A0AA41YLS6_9PROT</name>
<dbReference type="GO" id="GO:0055085">
    <property type="term" value="P:transmembrane transport"/>
    <property type="evidence" value="ECO:0007669"/>
    <property type="project" value="InterPro"/>
</dbReference>
<evidence type="ECO:0000256" key="1">
    <source>
        <dbReference type="ARBA" id="ARBA00004651"/>
    </source>
</evidence>
<keyword evidence="3 6" id="KW-0812">Transmembrane</keyword>
<comment type="subcellular location">
    <subcellularLocation>
        <location evidence="1 6">Cell membrane</location>
        <topology evidence="1 6">Multi-pass membrane protein</topology>
    </subcellularLocation>
</comment>
<keyword evidence="9" id="KW-1185">Reference proteome</keyword>
<proteinExistence type="inferred from homology"/>
<comment type="caution">
    <text evidence="8">The sequence shown here is derived from an EMBL/GenBank/DDBJ whole genome shotgun (WGS) entry which is preliminary data.</text>
</comment>
<evidence type="ECO:0000256" key="6">
    <source>
        <dbReference type="RuleBase" id="RU363032"/>
    </source>
</evidence>
<dbReference type="Gene3D" id="1.10.3720.10">
    <property type="entry name" value="MetI-like"/>
    <property type="match status" value="1"/>
</dbReference>
<dbReference type="PROSITE" id="PS50928">
    <property type="entry name" value="ABC_TM1"/>
    <property type="match status" value="1"/>
</dbReference>
<evidence type="ECO:0000256" key="4">
    <source>
        <dbReference type="ARBA" id="ARBA00022989"/>
    </source>
</evidence>
<feature type="transmembrane region" description="Helical" evidence="6">
    <location>
        <begin position="83"/>
        <end position="101"/>
    </location>
</feature>
<evidence type="ECO:0000313" key="9">
    <source>
        <dbReference type="Proteomes" id="UP001165679"/>
    </source>
</evidence>
<keyword evidence="4 6" id="KW-1133">Transmembrane helix</keyword>
<feature type="transmembrane region" description="Helical" evidence="6">
    <location>
        <begin position="364"/>
        <end position="387"/>
    </location>
</feature>
<feature type="transmembrane region" description="Helical" evidence="6">
    <location>
        <begin position="12"/>
        <end position="33"/>
    </location>
</feature>
<protein>
    <submittedName>
        <fullName evidence="8">ABC transporter permease</fullName>
    </submittedName>
</protein>
<feature type="transmembrane region" description="Helical" evidence="6">
    <location>
        <begin position="53"/>
        <end position="71"/>
    </location>
</feature>
<sequence length="395" mass="39693">MSPVGATPGWSHVRAMLVVVACLVAATLGFVSYAPNRLLSGAAIGVVPAMRLAASPGPAAVFGVTGLVLLASPFLPRRAAWEWAVILAAGGCAAAVLWLAGSYAEGMAAEGPAVARTSLGAACWVLLACTLLLAGDAAARLRLGPAGTLLAAAAIAGPATAVIAAGAVDQLSLAKEYANQRDIFFDAVVRHGEIVVAALLPTVLAGIPLGVATHRRRALRSVLFPVLNIIQTIPSIALFGLLMAPLSGLADALPWLAGLGISGIGMAPAVVALVLYSLLPVVRNTVAGLAGVPAPVREAALGMGMTPGQVFWRIDAPLALPVLLSGVRITAVQAVGLAAVAALIGAGGLGAIMFRGLFANALDLVLLGAIPVILLAVLVDLLMRLLIALTTRRGA</sequence>
<evidence type="ECO:0000313" key="8">
    <source>
        <dbReference type="EMBL" id="MCW3474806.1"/>
    </source>
</evidence>
<feature type="transmembrane region" description="Helical" evidence="6">
    <location>
        <begin position="146"/>
        <end position="168"/>
    </location>
</feature>
<accession>A0AA41YLS6</accession>
<dbReference type="InterPro" id="IPR051204">
    <property type="entry name" value="ABC_transp_perm/SBD"/>
</dbReference>
<feature type="domain" description="ABC transmembrane type-1" evidence="7">
    <location>
        <begin position="188"/>
        <end position="383"/>
    </location>
</feature>
<gene>
    <name evidence="8" type="ORF">OL599_09435</name>
</gene>
<dbReference type="GO" id="GO:0031460">
    <property type="term" value="P:glycine betaine transport"/>
    <property type="evidence" value="ECO:0007669"/>
    <property type="project" value="TreeGrafter"/>
</dbReference>
<feature type="transmembrane region" description="Helical" evidence="6">
    <location>
        <begin position="334"/>
        <end position="358"/>
    </location>
</feature>
<reference evidence="8" key="1">
    <citation type="submission" date="2022-09" db="EMBL/GenBank/DDBJ databases">
        <title>Rhodovastum sp. nov. RN2-1 isolated from soil in Seongnam, South Korea.</title>
        <authorList>
            <person name="Le N.T."/>
        </authorList>
    </citation>
    <scope>NUCLEOTIDE SEQUENCE</scope>
    <source>
        <strain evidence="8">RN2-1</strain>
    </source>
</reference>
<dbReference type="PANTHER" id="PTHR30177">
    <property type="entry name" value="GLYCINE BETAINE/L-PROLINE TRANSPORT SYSTEM PERMEASE PROTEIN PROW"/>
    <property type="match status" value="1"/>
</dbReference>
<comment type="similarity">
    <text evidence="6">Belongs to the binding-protein-dependent transport system permease family.</text>
</comment>
<dbReference type="RefSeq" id="WP_264713460.1">
    <property type="nucleotide sequence ID" value="NZ_JAPDNT010000005.1"/>
</dbReference>
<feature type="transmembrane region" description="Helical" evidence="6">
    <location>
        <begin position="113"/>
        <end position="134"/>
    </location>
</feature>
<dbReference type="CDD" id="cd06261">
    <property type="entry name" value="TM_PBP2"/>
    <property type="match status" value="1"/>
</dbReference>
<dbReference type="SUPFAM" id="SSF161098">
    <property type="entry name" value="MetI-like"/>
    <property type="match status" value="1"/>
</dbReference>
<dbReference type="EMBL" id="JAPDNT010000005">
    <property type="protein sequence ID" value="MCW3474806.1"/>
    <property type="molecule type" value="Genomic_DNA"/>
</dbReference>
<dbReference type="Pfam" id="PF00528">
    <property type="entry name" value="BPD_transp_1"/>
    <property type="match status" value="1"/>
</dbReference>
<dbReference type="GO" id="GO:0005886">
    <property type="term" value="C:plasma membrane"/>
    <property type="evidence" value="ECO:0007669"/>
    <property type="project" value="UniProtKB-SubCell"/>
</dbReference>
<dbReference type="InterPro" id="IPR000515">
    <property type="entry name" value="MetI-like"/>
</dbReference>
<evidence type="ECO:0000256" key="5">
    <source>
        <dbReference type="ARBA" id="ARBA00023136"/>
    </source>
</evidence>
<feature type="transmembrane region" description="Helical" evidence="6">
    <location>
        <begin position="255"/>
        <end position="279"/>
    </location>
</feature>
<organism evidence="8 9">
    <name type="scientific">Limobrevibacterium gyesilva</name>
    <dbReference type="NCBI Taxonomy" id="2991712"/>
    <lineage>
        <taxon>Bacteria</taxon>
        <taxon>Pseudomonadati</taxon>
        <taxon>Pseudomonadota</taxon>
        <taxon>Alphaproteobacteria</taxon>
        <taxon>Acetobacterales</taxon>
        <taxon>Acetobacteraceae</taxon>
        <taxon>Limobrevibacterium</taxon>
    </lineage>
</organism>
<dbReference type="AlphaFoldDB" id="A0AA41YLS6"/>
<reference evidence="8" key="2">
    <citation type="submission" date="2022-10" db="EMBL/GenBank/DDBJ databases">
        <authorList>
            <person name="Trinh H.N."/>
        </authorList>
    </citation>
    <scope>NUCLEOTIDE SEQUENCE</scope>
    <source>
        <strain evidence="8">RN2-1</strain>
    </source>
</reference>
<evidence type="ECO:0000259" key="7">
    <source>
        <dbReference type="PROSITE" id="PS50928"/>
    </source>
</evidence>
<dbReference type="Proteomes" id="UP001165679">
    <property type="component" value="Unassembled WGS sequence"/>
</dbReference>
<feature type="transmembrane region" description="Helical" evidence="6">
    <location>
        <begin position="222"/>
        <end position="243"/>
    </location>
</feature>
<evidence type="ECO:0000256" key="2">
    <source>
        <dbReference type="ARBA" id="ARBA00022448"/>
    </source>
</evidence>
<evidence type="ECO:0000256" key="3">
    <source>
        <dbReference type="ARBA" id="ARBA00022692"/>
    </source>
</evidence>